<dbReference type="PANTHER" id="PTHR46266:SF4">
    <property type="entry name" value="TRANSCRIPTION FACTOR TT8"/>
    <property type="match status" value="1"/>
</dbReference>
<dbReference type="Proteomes" id="UP000825935">
    <property type="component" value="Chromosome 9"/>
</dbReference>
<organism evidence="4 5">
    <name type="scientific">Ceratopteris richardii</name>
    <name type="common">Triangle waterfern</name>
    <dbReference type="NCBI Taxonomy" id="49495"/>
    <lineage>
        <taxon>Eukaryota</taxon>
        <taxon>Viridiplantae</taxon>
        <taxon>Streptophyta</taxon>
        <taxon>Embryophyta</taxon>
        <taxon>Tracheophyta</taxon>
        <taxon>Polypodiopsida</taxon>
        <taxon>Polypodiidae</taxon>
        <taxon>Polypodiales</taxon>
        <taxon>Pteridineae</taxon>
        <taxon>Pteridaceae</taxon>
        <taxon>Parkerioideae</taxon>
        <taxon>Ceratopteris</taxon>
    </lineage>
</organism>
<keyword evidence="1" id="KW-0805">Transcription regulation</keyword>
<keyword evidence="5" id="KW-1185">Reference proteome</keyword>
<dbReference type="PROSITE" id="PS50888">
    <property type="entry name" value="BHLH"/>
    <property type="match status" value="1"/>
</dbReference>
<reference evidence="4" key="1">
    <citation type="submission" date="2021-08" db="EMBL/GenBank/DDBJ databases">
        <title>WGS assembly of Ceratopteris richardii.</title>
        <authorList>
            <person name="Marchant D.B."/>
            <person name="Chen G."/>
            <person name="Jenkins J."/>
            <person name="Shu S."/>
            <person name="Leebens-Mack J."/>
            <person name="Grimwood J."/>
            <person name="Schmutz J."/>
            <person name="Soltis P."/>
            <person name="Soltis D."/>
            <person name="Chen Z.-H."/>
        </authorList>
    </citation>
    <scope>NUCLEOTIDE SEQUENCE</scope>
    <source>
        <strain evidence="4">Whitten #5841</strain>
        <tissue evidence="4">Leaf</tissue>
    </source>
</reference>
<dbReference type="Pfam" id="PF00010">
    <property type="entry name" value="HLH"/>
    <property type="match status" value="1"/>
</dbReference>
<dbReference type="Gene3D" id="4.10.280.10">
    <property type="entry name" value="Helix-loop-helix DNA-binding domain"/>
    <property type="match status" value="1"/>
</dbReference>
<evidence type="ECO:0000256" key="1">
    <source>
        <dbReference type="ARBA" id="ARBA00023015"/>
    </source>
</evidence>
<dbReference type="GO" id="GO:0046983">
    <property type="term" value="F:protein dimerization activity"/>
    <property type="evidence" value="ECO:0007669"/>
    <property type="project" value="InterPro"/>
</dbReference>
<proteinExistence type="predicted"/>
<dbReference type="SUPFAM" id="SSF47459">
    <property type="entry name" value="HLH, helix-loop-helix DNA-binding domain"/>
    <property type="match status" value="1"/>
</dbReference>
<accession>A0A8T2TZ01</accession>
<dbReference type="EMBL" id="CM035414">
    <property type="protein sequence ID" value="KAH7428677.1"/>
    <property type="molecule type" value="Genomic_DNA"/>
</dbReference>
<gene>
    <name evidence="4" type="ORF">KP509_09G011300</name>
</gene>
<keyword evidence="2" id="KW-0804">Transcription</keyword>
<evidence type="ECO:0000259" key="3">
    <source>
        <dbReference type="PROSITE" id="PS50888"/>
    </source>
</evidence>
<name>A0A8T2TZ01_CERRI</name>
<evidence type="ECO:0000313" key="4">
    <source>
        <dbReference type="EMBL" id="KAH7428677.1"/>
    </source>
</evidence>
<dbReference type="InterPro" id="IPR011598">
    <property type="entry name" value="bHLH_dom"/>
</dbReference>
<evidence type="ECO:0000313" key="5">
    <source>
        <dbReference type="Proteomes" id="UP000825935"/>
    </source>
</evidence>
<dbReference type="AlphaFoldDB" id="A0A8T2TZ01"/>
<dbReference type="InterPro" id="IPR036638">
    <property type="entry name" value="HLH_DNA-bd_sf"/>
</dbReference>
<protein>
    <recommendedName>
        <fullName evidence="3">BHLH domain-containing protein</fullName>
    </recommendedName>
</protein>
<evidence type="ECO:0000256" key="2">
    <source>
        <dbReference type="ARBA" id="ARBA00023163"/>
    </source>
</evidence>
<dbReference type="OrthoDB" id="690068at2759"/>
<sequence>MEYFSGSDLIDIGGAPFHTSFVDYYSQQPFLDEKQTYLRNNSGSGDLSDSTNPTLYSASAADDVISLARNLFHQARLSADDLQLSTFLSANQLIKTNRAIESEVVVPSHHTPSTSAHSQKPIANAVSEAVVNSKLHRSGITDKTSSHTHLLSMSLMQTDAIENRHPLNRCSPQYASLIQLPKVLGESYKQNLTTAIKGELLASNAGKRAVKHRQVESGDANCISSGNNSGDYHHQQDKEMNDLAAINHMYAERRRRKRQRECFAELRRLVPNIRKRDKVTVLEHTIMFIKDLKSKADELERLYSLKDELLASDLG</sequence>
<dbReference type="SMART" id="SM00353">
    <property type="entry name" value="HLH"/>
    <property type="match status" value="1"/>
</dbReference>
<comment type="caution">
    <text evidence="4">The sequence shown here is derived from an EMBL/GenBank/DDBJ whole genome shotgun (WGS) entry which is preliminary data.</text>
</comment>
<dbReference type="PANTHER" id="PTHR46266">
    <property type="entry name" value="TRANSCRIPTION FACTOR TT8"/>
    <property type="match status" value="1"/>
</dbReference>
<feature type="domain" description="BHLH" evidence="3">
    <location>
        <begin position="243"/>
        <end position="292"/>
    </location>
</feature>